<evidence type="ECO:0000313" key="3">
    <source>
        <dbReference type="Proteomes" id="UP000242814"/>
    </source>
</evidence>
<organism evidence="2 3">
    <name type="scientific">Paracoccidioides brasiliensis</name>
    <dbReference type="NCBI Taxonomy" id="121759"/>
    <lineage>
        <taxon>Eukaryota</taxon>
        <taxon>Fungi</taxon>
        <taxon>Dikarya</taxon>
        <taxon>Ascomycota</taxon>
        <taxon>Pezizomycotina</taxon>
        <taxon>Eurotiomycetes</taxon>
        <taxon>Eurotiomycetidae</taxon>
        <taxon>Onygenales</taxon>
        <taxon>Ajellomycetaceae</taxon>
        <taxon>Paracoccidioides</taxon>
    </lineage>
</organism>
<protein>
    <recommendedName>
        <fullName evidence="1">DUF7905 domain-containing protein</fullName>
    </recommendedName>
</protein>
<feature type="domain" description="DUF7905" evidence="1">
    <location>
        <begin position="217"/>
        <end position="396"/>
    </location>
</feature>
<evidence type="ECO:0000259" key="1">
    <source>
        <dbReference type="Pfam" id="PF25482"/>
    </source>
</evidence>
<dbReference type="VEuPathDB" id="FungiDB:PADG_11511"/>
<dbReference type="VEuPathDB" id="FungiDB:PADG_11512"/>
<sequence length="576" mass="66097">MENSDGTMLLLEARVSGYTKALDRLILELASILMACYLNKAEKYTDHFAKLTRYLAAKEIRNELTERRQGLLQQLRQRPDSSTTFSETMLFLWPEDEIPVETALGKDLEALDAIREEFGYYIYLYEESPHEQKYIRVDGHDHGIIIEIVKRFRAKWVNLLTEMGIKPKLYLVQIPNVDLLKTEIGLVKCRQPGCCTIEAVPVLFGGYLYSSDLRVSIDRGNLLSSKNELRLRSAVNQTLQSVRFLVGHVRMRVNLGKFVLENYRVPPDSKPRYSFEEFRSMLFYGGTKGRLIPGLGFKRYDGDLITRCSQASDILIPFDPQVELLQDNKPFYAVNIEFEDANEALRRLEAEFRESRFRTDIFEVSQRRWVKPHGDDGLGDKPPPLQIGVVDFEKLCSLSPIQEQSYRWASWCCETTSYILDLVSVSKVTEKSALRYCLKGSKYIFELARYDTYHPAVYSGPSYTSSNYHNQMNQTAETTWGASIFHDEWDNMLGKNGSFRIGEAADWNASLITFFPYVDDVPLTDVNAGFNQFIHLVNQAALLLAPERGSDVIERVEVAPSEHIKHTKTRNVTNKS</sequence>
<name>A0A1D2JDJ0_PARBR</name>
<dbReference type="Pfam" id="PF25482">
    <property type="entry name" value="DUF7905"/>
    <property type="match status" value="2"/>
</dbReference>
<dbReference type="AlphaFoldDB" id="A0A1D2JDJ0"/>
<comment type="caution">
    <text evidence="2">The sequence shown here is derived from an EMBL/GenBank/DDBJ whole genome shotgun (WGS) entry which is preliminary data.</text>
</comment>
<gene>
    <name evidence="2" type="ORF">ACO22_04320</name>
</gene>
<dbReference type="VEuPathDB" id="FungiDB:PABG_00502"/>
<accession>A0A1D2JDJ0</accession>
<proteinExistence type="predicted"/>
<evidence type="ECO:0000313" key="2">
    <source>
        <dbReference type="EMBL" id="ODH27033.1"/>
    </source>
</evidence>
<reference evidence="2 3" key="1">
    <citation type="submission" date="2016-06" db="EMBL/GenBank/DDBJ databases">
        <authorList>
            <person name="Kjaerup R.B."/>
            <person name="Dalgaard T.S."/>
            <person name="Juul-Madsen H.R."/>
        </authorList>
    </citation>
    <scope>NUCLEOTIDE SEQUENCE [LARGE SCALE GENOMIC DNA]</scope>
    <source>
        <strain evidence="2 3">Pb300</strain>
    </source>
</reference>
<feature type="domain" description="DUF7905" evidence="1">
    <location>
        <begin position="423"/>
        <end position="516"/>
    </location>
</feature>
<dbReference type="InterPro" id="IPR057227">
    <property type="entry name" value="DUF7905"/>
</dbReference>
<dbReference type="EMBL" id="LZYO01000168">
    <property type="protein sequence ID" value="ODH27033.1"/>
    <property type="molecule type" value="Genomic_DNA"/>
</dbReference>
<dbReference type="Proteomes" id="UP000242814">
    <property type="component" value="Unassembled WGS sequence"/>
</dbReference>